<feature type="domain" description="VRR-NUC" evidence="4">
    <location>
        <begin position="1"/>
        <end position="81"/>
    </location>
</feature>
<dbReference type="GO" id="GO:0003676">
    <property type="term" value="F:nucleic acid binding"/>
    <property type="evidence" value="ECO:0007669"/>
    <property type="project" value="InterPro"/>
</dbReference>
<protein>
    <submittedName>
        <fullName evidence="5">Nuclease</fullName>
    </submittedName>
</protein>
<dbReference type="EMBL" id="BLLH01000002">
    <property type="protein sequence ID" value="GFH40253.1"/>
    <property type="molecule type" value="Genomic_DNA"/>
</dbReference>
<gene>
    <name evidence="5" type="ORF">Hs20B_06510</name>
</gene>
<keyword evidence="3" id="KW-0378">Hydrolase</keyword>
<reference evidence="5 6" key="1">
    <citation type="submission" date="2020-02" db="EMBL/GenBank/DDBJ databases">
        <title>Draft genome sequence of Lactococcus sp. Hs20B0-1.</title>
        <authorList>
            <person name="Noda S."/>
            <person name="Yuki M."/>
            <person name="Ohkuma M."/>
        </authorList>
    </citation>
    <scope>NUCLEOTIDE SEQUENCE [LARGE SCALE GENOMIC DNA]</scope>
    <source>
        <strain evidence="5 6">Hs20B0-1</strain>
    </source>
</reference>
<dbReference type="GO" id="GO:0016788">
    <property type="term" value="F:hydrolase activity, acting on ester bonds"/>
    <property type="evidence" value="ECO:0007669"/>
    <property type="project" value="InterPro"/>
</dbReference>
<evidence type="ECO:0000313" key="5">
    <source>
        <dbReference type="EMBL" id="GFH40253.1"/>
    </source>
</evidence>
<dbReference type="InterPro" id="IPR011856">
    <property type="entry name" value="tRNA_endonuc-like_dom_sf"/>
</dbReference>
<evidence type="ECO:0000256" key="3">
    <source>
        <dbReference type="ARBA" id="ARBA00022801"/>
    </source>
</evidence>
<dbReference type="SMART" id="SM00990">
    <property type="entry name" value="VRR_NUC"/>
    <property type="match status" value="1"/>
</dbReference>
<organism evidence="5 6">
    <name type="scientific">Pseudolactococcus insecticola</name>
    <dbReference type="NCBI Taxonomy" id="2709158"/>
    <lineage>
        <taxon>Bacteria</taxon>
        <taxon>Bacillati</taxon>
        <taxon>Bacillota</taxon>
        <taxon>Bacilli</taxon>
        <taxon>Lactobacillales</taxon>
        <taxon>Streptococcaceae</taxon>
        <taxon>Pseudolactococcus</taxon>
    </lineage>
</organism>
<keyword evidence="2" id="KW-0540">Nuclease</keyword>
<keyword evidence="6" id="KW-1185">Reference proteome</keyword>
<evidence type="ECO:0000256" key="1">
    <source>
        <dbReference type="ARBA" id="ARBA00001946"/>
    </source>
</evidence>
<sequence>MLEKIIEQKLGIAVKSAGGRCLKFITPTLDGVPDRLVLMPQGRIAFVEVKQKGQKPRPLQVLRMKQLTNLGFRCFVLDDIEQIPEIVKTLGGDAK</sequence>
<dbReference type="Gene3D" id="3.40.1350.10">
    <property type="match status" value="1"/>
</dbReference>
<dbReference type="Proteomes" id="UP000475928">
    <property type="component" value="Unassembled WGS sequence"/>
</dbReference>
<dbReference type="GO" id="GO:0004518">
    <property type="term" value="F:nuclease activity"/>
    <property type="evidence" value="ECO:0007669"/>
    <property type="project" value="UniProtKB-KW"/>
</dbReference>
<accession>A0A6A0B6F2</accession>
<comment type="cofactor">
    <cofactor evidence="1">
        <name>Mg(2+)</name>
        <dbReference type="ChEBI" id="CHEBI:18420"/>
    </cofactor>
</comment>
<comment type="caution">
    <text evidence="5">The sequence shown here is derived from an EMBL/GenBank/DDBJ whole genome shotgun (WGS) entry which is preliminary data.</text>
</comment>
<dbReference type="InterPro" id="IPR014883">
    <property type="entry name" value="VRR_NUC"/>
</dbReference>
<proteinExistence type="predicted"/>
<evidence type="ECO:0000259" key="4">
    <source>
        <dbReference type="SMART" id="SM00990"/>
    </source>
</evidence>
<dbReference type="RefSeq" id="WP_172355602.1">
    <property type="nucleotide sequence ID" value="NZ_BLLH01000002.1"/>
</dbReference>
<evidence type="ECO:0000256" key="2">
    <source>
        <dbReference type="ARBA" id="ARBA00022722"/>
    </source>
</evidence>
<name>A0A6A0B6F2_9LACT</name>
<evidence type="ECO:0000313" key="6">
    <source>
        <dbReference type="Proteomes" id="UP000475928"/>
    </source>
</evidence>
<dbReference type="AlphaFoldDB" id="A0A6A0B6F2"/>